<protein>
    <submittedName>
        <fullName evidence="1">Uncharacterized protein</fullName>
    </submittedName>
</protein>
<dbReference type="EnsemblMetazoa" id="CJA33676b.1">
    <property type="protein sequence ID" value="CJA33676b.1"/>
    <property type="gene ID" value="WBGene00209523"/>
</dbReference>
<organism evidence="1 2">
    <name type="scientific">Caenorhabditis japonica</name>
    <dbReference type="NCBI Taxonomy" id="281687"/>
    <lineage>
        <taxon>Eukaryota</taxon>
        <taxon>Metazoa</taxon>
        <taxon>Ecdysozoa</taxon>
        <taxon>Nematoda</taxon>
        <taxon>Chromadorea</taxon>
        <taxon>Rhabditida</taxon>
        <taxon>Rhabditina</taxon>
        <taxon>Rhabditomorpha</taxon>
        <taxon>Rhabditoidea</taxon>
        <taxon>Rhabditidae</taxon>
        <taxon>Peloderinae</taxon>
        <taxon>Caenorhabditis</taxon>
    </lineage>
</organism>
<reference evidence="1" key="2">
    <citation type="submission" date="2022-06" db="UniProtKB">
        <authorList>
            <consortium name="EnsemblMetazoa"/>
        </authorList>
    </citation>
    <scope>IDENTIFICATION</scope>
    <source>
        <strain evidence="1">DF5081</strain>
    </source>
</reference>
<proteinExistence type="predicted"/>
<dbReference type="Proteomes" id="UP000005237">
    <property type="component" value="Unassembled WGS sequence"/>
</dbReference>
<dbReference type="AlphaFoldDB" id="A0A8R1ILC8"/>
<evidence type="ECO:0000313" key="1">
    <source>
        <dbReference type="EnsemblMetazoa" id="CJA33676b.1"/>
    </source>
</evidence>
<keyword evidence="2" id="KW-1185">Reference proteome</keyword>
<sequence>MDDMKSDPTPQKSEKGVPPEVSKKWGLLVFKIYERMVHASDVSFFISSPQIISTLGFILGVADTEDTKGLMKAYANGATDEQGANIDWLLDNTLKFVHNWSAEFKQLLGQYHRARRVYAHPKFVMPHNANTFQADFPESQRILNIWESDMDPADRMEQQKMGNAMKEEFKKGKNAEFSSWRPKKDPKETEKKSPILIWTSHAVVEMLSDIFDSKVIYTWNRREYLRFHESAQRKIRVTAGSFDFETIILPTQSRQLVFLIFYGIQSHLCSMTQLNEFVLNHHLQSPCIATIDLNSVFVAGGLGDLAWSDAIPSSTGDPKKIGHIQHFGLLSFGNAPGTTKKKIINGEMTMEERSEMERNKMTNRKSRIFSCIG</sequence>
<reference evidence="2" key="1">
    <citation type="submission" date="2010-08" db="EMBL/GenBank/DDBJ databases">
        <authorList>
            <consortium name="Caenorhabditis japonica Sequencing Consortium"/>
            <person name="Wilson R.K."/>
        </authorList>
    </citation>
    <scope>NUCLEOTIDE SEQUENCE [LARGE SCALE GENOMIC DNA]</scope>
    <source>
        <strain evidence="2">DF5081</strain>
    </source>
</reference>
<accession>A0A8R1ILC8</accession>
<name>A0A8R1ILC8_CAEJA</name>
<evidence type="ECO:0000313" key="2">
    <source>
        <dbReference type="Proteomes" id="UP000005237"/>
    </source>
</evidence>